<evidence type="ECO:0000313" key="6">
    <source>
        <dbReference type="EMBL" id="MCB5411295.1"/>
    </source>
</evidence>
<evidence type="ECO:0000259" key="5">
    <source>
        <dbReference type="PROSITE" id="PS50949"/>
    </source>
</evidence>
<evidence type="ECO:0000256" key="4">
    <source>
        <dbReference type="SAM" id="MobiDB-lite"/>
    </source>
</evidence>
<comment type="caution">
    <text evidence="6">The sequence shown here is derived from an EMBL/GenBank/DDBJ whole genome shotgun (WGS) entry which is preliminary data.</text>
</comment>
<keyword evidence="2" id="KW-0238">DNA-binding</keyword>
<protein>
    <submittedName>
        <fullName evidence="6">GntR family transcriptional regulator</fullName>
    </submittedName>
</protein>
<dbReference type="PRINTS" id="PR00033">
    <property type="entry name" value="HTHASNC"/>
</dbReference>
<evidence type="ECO:0000256" key="1">
    <source>
        <dbReference type="ARBA" id="ARBA00023015"/>
    </source>
</evidence>
<keyword evidence="3" id="KW-0804">Transcription</keyword>
<dbReference type="EMBL" id="JACDXX010000014">
    <property type="protein sequence ID" value="MCB5411295.1"/>
    <property type="molecule type" value="Genomic_DNA"/>
</dbReference>
<organism evidence="6 7">
    <name type="scientific">Pseudogemmobacter faecipullorum</name>
    <dbReference type="NCBI Taxonomy" id="2755041"/>
    <lineage>
        <taxon>Bacteria</taxon>
        <taxon>Pseudomonadati</taxon>
        <taxon>Pseudomonadota</taxon>
        <taxon>Alphaproteobacteria</taxon>
        <taxon>Rhodobacterales</taxon>
        <taxon>Paracoccaceae</taxon>
        <taxon>Pseudogemmobacter</taxon>
    </lineage>
</organism>
<gene>
    <name evidence="6" type="ORF">H0485_14980</name>
</gene>
<name>A0ABS8CPH6_9RHOB</name>
<dbReference type="Pfam" id="PF00392">
    <property type="entry name" value="GntR"/>
    <property type="match status" value="1"/>
</dbReference>
<dbReference type="PANTHER" id="PTHR43537:SF24">
    <property type="entry name" value="GLUCONATE OPERON TRANSCRIPTIONAL REPRESSOR"/>
    <property type="match status" value="1"/>
</dbReference>
<dbReference type="PRINTS" id="PR00035">
    <property type="entry name" value="HTHGNTR"/>
</dbReference>
<sequence length="267" mass="29699">MPEQPSLSSDQTPGEPESAPAIRMSDAYERIRSAILEGVLPPGGRLSQVRIADQLGLSRTPVREALRLIEKEGLITSKRGHQVVISQTSMADLDELYALRIKLDTTTVRATVPELTDADIAAMSDCLTTMDEASDPGLFAEFDAAHREFHMIPIRLAGTRHADYSTQLNEHAERYRRLYMTQPSSYQQSRDEHRAIMVACAARDGEEVAALLAQHYARIALTIIAQIDPAFEPRQLRSAVRVASQGRDGQERKLASERRLARKSLPL</sequence>
<dbReference type="InterPro" id="IPR011711">
    <property type="entry name" value="GntR_C"/>
</dbReference>
<dbReference type="SUPFAM" id="SSF48008">
    <property type="entry name" value="GntR ligand-binding domain-like"/>
    <property type="match status" value="1"/>
</dbReference>
<keyword evidence="7" id="KW-1185">Reference proteome</keyword>
<dbReference type="Gene3D" id="1.20.120.530">
    <property type="entry name" value="GntR ligand-binding domain-like"/>
    <property type="match status" value="1"/>
</dbReference>
<dbReference type="InterPro" id="IPR000485">
    <property type="entry name" value="AsnC-type_HTH_dom"/>
</dbReference>
<dbReference type="PROSITE" id="PS50949">
    <property type="entry name" value="HTH_GNTR"/>
    <property type="match status" value="1"/>
</dbReference>
<dbReference type="SMART" id="SM00895">
    <property type="entry name" value="FCD"/>
    <property type="match status" value="1"/>
</dbReference>
<evidence type="ECO:0000256" key="3">
    <source>
        <dbReference type="ARBA" id="ARBA00023163"/>
    </source>
</evidence>
<dbReference type="SMART" id="SM00345">
    <property type="entry name" value="HTH_GNTR"/>
    <property type="match status" value="1"/>
</dbReference>
<dbReference type="InterPro" id="IPR036388">
    <property type="entry name" value="WH-like_DNA-bd_sf"/>
</dbReference>
<dbReference type="CDD" id="cd07377">
    <property type="entry name" value="WHTH_GntR"/>
    <property type="match status" value="1"/>
</dbReference>
<dbReference type="InterPro" id="IPR008920">
    <property type="entry name" value="TF_FadR/GntR_C"/>
</dbReference>
<feature type="region of interest" description="Disordered" evidence="4">
    <location>
        <begin position="1"/>
        <end position="21"/>
    </location>
</feature>
<dbReference type="Pfam" id="PF07729">
    <property type="entry name" value="FCD"/>
    <property type="match status" value="1"/>
</dbReference>
<evidence type="ECO:0000256" key="2">
    <source>
        <dbReference type="ARBA" id="ARBA00023125"/>
    </source>
</evidence>
<accession>A0ABS8CPH6</accession>
<feature type="compositionally biased region" description="Polar residues" evidence="4">
    <location>
        <begin position="1"/>
        <end position="12"/>
    </location>
</feature>
<dbReference type="InterPro" id="IPR036390">
    <property type="entry name" value="WH_DNA-bd_sf"/>
</dbReference>
<evidence type="ECO:0000313" key="7">
    <source>
        <dbReference type="Proteomes" id="UP001198571"/>
    </source>
</evidence>
<dbReference type="RefSeq" id="WP_226936766.1">
    <property type="nucleotide sequence ID" value="NZ_JACDXX010000014.1"/>
</dbReference>
<reference evidence="6 7" key="1">
    <citation type="submission" date="2020-07" db="EMBL/GenBank/DDBJ databases">
        <title>Pseudogemmobacter sp. nov., isolated from poultry manure in Taiwan.</title>
        <authorList>
            <person name="Lin S.-Y."/>
            <person name="Tang Y.-S."/>
            <person name="Young C.-C."/>
        </authorList>
    </citation>
    <scope>NUCLEOTIDE SEQUENCE [LARGE SCALE GENOMIC DNA]</scope>
    <source>
        <strain evidence="6 7">CC-YST710</strain>
    </source>
</reference>
<dbReference type="Proteomes" id="UP001198571">
    <property type="component" value="Unassembled WGS sequence"/>
</dbReference>
<proteinExistence type="predicted"/>
<feature type="compositionally biased region" description="Basic and acidic residues" evidence="4">
    <location>
        <begin position="248"/>
        <end position="259"/>
    </location>
</feature>
<feature type="domain" description="HTH gntR-type" evidence="5">
    <location>
        <begin position="21"/>
        <end position="88"/>
    </location>
</feature>
<feature type="region of interest" description="Disordered" evidence="4">
    <location>
        <begin position="242"/>
        <end position="267"/>
    </location>
</feature>
<dbReference type="PANTHER" id="PTHR43537">
    <property type="entry name" value="TRANSCRIPTIONAL REGULATOR, GNTR FAMILY"/>
    <property type="match status" value="1"/>
</dbReference>
<dbReference type="SUPFAM" id="SSF46785">
    <property type="entry name" value="Winged helix' DNA-binding domain"/>
    <property type="match status" value="1"/>
</dbReference>
<dbReference type="InterPro" id="IPR000524">
    <property type="entry name" value="Tscrpt_reg_HTH_GntR"/>
</dbReference>
<keyword evidence="1" id="KW-0805">Transcription regulation</keyword>
<dbReference type="Gene3D" id="1.10.10.10">
    <property type="entry name" value="Winged helix-like DNA-binding domain superfamily/Winged helix DNA-binding domain"/>
    <property type="match status" value="1"/>
</dbReference>